<dbReference type="PANTHER" id="PTHR47234:SF3">
    <property type="entry name" value="SECRETIN_TONB SHORT N-TERMINAL DOMAIN-CONTAINING PROTEIN"/>
    <property type="match status" value="1"/>
</dbReference>
<keyword evidence="2" id="KW-0472">Membrane</keyword>
<feature type="non-terminal residue" evidence="5">
    <location>
        <position position="1"/>
    </location>
</feature>
<dbReference type="Pfam" id="PF00593">
    <property type="entry name" value="TonB_dep_Rec_b-barrel"/>
    <property type="match status" value="1"/>
</dbReference>
<dbReference type="EMBL" id="JAAGYV010000347">
    <property type="protein sequence ID" value="NEK75180.1"/>
    <property type="molecule type" value="Genomic_DNA"/>
</dbReference>
<sequence length="82" mass="8680">AQGFGGFAPSVSGQYSRDSYALYADLEADFTDKFSAGLAGRYEDFSDFGSQASGKLSARYAFTDRIALRGTVSSGFRAPSLA</sequence>
<evidence type="ECO:0000256" key="3">
    <source>
        <dbReference type="ARBA" id="ARBA00023237"/>
    </source>
</evidence>
<proteinExistence type="predicted"/>
<protein>
    <submittedName>
        <fullName evidence="5">TonB-dependent receptor</fullName>
    </submittedName>
</protein>
<evidence type="ECO:0000256" key="2">
    <source>
        <dbReference type="ARBA" id="ARBA00023136"/>
    </source>
</evidence>
<reference evidence="5" key="1">
    <citation type="submission" date="2019-11" db="EMBL/GenBank/DDBJ databases">
        <title>Genome-resolved metagenomics to study the prevalence of co-infection and intraspecific heterogeneity among plant pathogen metapopulations.</title>
        <authorList>
            <person name="Newberry E."/>
            <person name="Bhandari R."/>
            <person name="Kemble J."/>
            <person name="Sikora E."/>
            <person name="Potnis N."/>
        </authorList>
    </citation>
    <scope>NUCLEOTIDE SEQUENCE</scope>
    <source>
        <strain evidence="5">Xe_Pep_Tuscaloosa_18b</strain>
    </source>
</reference>
<dbReference type="PANTHER" id="PTHR47234">
    <property type="match status" value="1"/>
</dbReference>
<dbReference type="GO" id="GO:0009279">
    <property type="term" value="C:cell outer membrane"/>
    <property type="evidence" value="ECO:0007669"/>
    <property type="project" value="UniProtKB-SubCell"/>
</dbReference>
<keyword evidence="3" id="KW-0998">Cell outer membrane</keyword>
<gene>
    <name evidence="5" type="ORF">G3W62_20895</name>
</gene>
<accession>A0A6B3KPT7</accession>
<keyword evidence="5" id="KW-0675">Receptor</keyword>
<comment type="caution">
    <text evidence="5">The sequence shown here is derived from an EMBL/GenBank/DDBJ whole genome shotgun (WGS) entry which is preliminary data.</text>
</comment>
<dbReference type="SUPFAM" id="SSF56935">
    <property type="entry name" value="Porins"/>
    <property type="match status" value="1"/>
</dbReference>
<comment type="subcellular location">
    <subcellularLocation>
        <location evidence="1">Cell outer membrane</location>
    </subcellularLocation>
</comment>
<name>A0A6B3KPT7_XANEU</name>
<dbReference type="InterPro" id="IPR036942">
    <property type="entry name" value="Beta-barrel_TonB_sf"/>
</dbReference>
<dbReference type="Gene3D" id="2.40.170.20">
    <property type="entry name" value="TonB-dependent receptor, beta-barrel domain"/>
    <property type="match status" value="1"/>
</dbReference>
<dbReference type="AlphaFoldDB" id="A0A6B3KPT7"/>
<evidence type="ECO:0000313" key="5">
    <source>
        <dbReference type="EMBL" id="NEK75180.1"/>
    </source>
</evidence>
<feature type="non-terminal residue" evidence="5">
    <location>
        <position position="82"/>
    </location>
</feature>
<organism evidence="5">
    <name type="scientific">Xanthomonas euvesicatoria</name>
    <dbReference type="NCBI Taxonomy" id="456327"/>
    <lineage>
        <taxon>Bacteria</taxon>
        <taxon>Pseudomonadati</taxon>
        <taxon>Pseudomonadota</taxon>
        <taxon>Gammaproteobacteria</taxon>
        <taxon>Lysobacterales</taxon>
        <taxon>Lysobacteraceae</taxon>
        <taxon>Xanthomonas</taxon>
    </lineage>
</organism>
<evidence type="ECO:0000256" key="1">
    <source>
        <dbReference type="ARBA" id="ARBA00004442"/>
    </source>
</evidence>
<feature type="domain" description="TonB-dependent receptor-like beta-barrel" evidence="4">
    <location>
        <begin position="5"/>
        <end position="81"/>
    </location>
</feature>
<evidence type="ECO:0000259" key="4">
    <source>
        <dbReference type="Pfam" id="PF00593"/>
    </source>
</evidence>
<dbReference type="InterPro" id="IPR000531">
    <property type="entry name" value="Beta-barrel_TonB"/>
</dbReference>